<organism evidence="3 4">
    <name type="scientific">Pocillopora meandrina</name>
    <dbReference type="NCBI Taxonomy" id="46732"/>
    <lineage>
        <taxon>Eukaryota</taxon>
        <taxon>Metazoa</taxon>
        <taxon>Cnidaria</taxon>
        <taxon>Anthozoa</taxon>
        <taxon>Hexacorallia</taxon>
        <taxon>Scleractinia</taxon>
        <taxon>Astrocoeniina</taxon>
        <taxon>Pocilloporidae</taxon>
        <taxon>Pocillopora</taxon>
    </lineage>
</organism>
<dbReference type="Proteomes" id="UP001159428">
    <property type="component" value="Unassembled WGS sequence"/>
</dbReference>
<gene>
    <name evidence="3" type="ORF">PMEA_00035517</name>
</gene>
<dbReference type="AlphaFoldDB" id="A0AAU9XYR0"/>
<reference evidence="3 4" key="1">
    <citation type="submission" date="2022-05" db="EMBL/GenBank/DDBJ databases">
        <authorList>
            <consortium name="Genoscope - CEA"/>
            <person name="William W."/>
        </authorList>
    </citation>
    <scope>NUCLEOTIDE SEQUENCE [LARGE SCALE GENOMIC DNA]</scope>
</reference>
<dbReference type="Pfam" id="PF05699">
    <property type="entry name" value="Dimer_Tnp_hAT"/>
    <property type="match status" value="1"/>
</dbReference>
<dbReference type="PANTHER" id="PTHR46880">
    <property type="entry name" value="RAS-ASSOCIATING DOMAIN-CONTAINING PROTEIN"/>
    <property type="match status" value="1"/>
</dbReference>
<proteinExistence type="predicted"/>
<sequence>MEKKQLHSFYTCCGKCSDVSEVERARIQSQKKTTEGKKKGVDMFKHSWLTDRKTSFCDKTGMWWLVYCEGEGMFCLLCRVHNTKNKYNKQNIFNLAPSTNYKHSAVSDHARASGHTSTVIYGASVMTGKNNGVGARLQKVCSIMVRSHCINHRLALACSDANDTVKYIQTIEVTLRQLWKWLEYPKRCSAFVKVCLKDDGQVEAFLKNLVINYTTALERNLDRRFQEAAPVLEAFSIFDPTCLPKPEDPAFKKYGVDEVNVLCKQFQFDKDHTLAQWYNFKYLMSSWKVPSAVLRGKDDLSPTEFILRKVVKEQVAHRINFPQIVDAAQICLTQPMSNAVVERGASAVKRVKSRLRSRLKNDMMASLLHISLNGPDHGDEECKEMLVEATKVWRKTHFRNLPSLNKFPMVGGSDHEGSLYQPATKTDIGVQVEFPDDLQASRSAQEDNEVSVETELDANVQVVAQAVASNTDLCHDALDAMDMGDVESGVD</sequence>
<feature type="domain" description="HAT C-terminal dimerisation" evidence="1">
    <location>
        <begin position="316"/>
        <end position="370"/>
    </location>
</feature>
<dbReference type="EMBL" id="CALNXJ010000093">
    <property type="protein sequence ID" value="CAH3163522.1"/>
    <property type="molecule type" value="Genomic_DNA"/>
</dbReference>
<evidence type="ECO:0008006" key="5">
    <source>
        <dbReference type="Google" id="ProtNLM"/>
    </source>
</evidence>
<dbReference type="Pfam" id="PF25431">
    <property type="entry name" value="zf-C17orf113"/>
    <property type="match status" value="1"/>
</dbReference>
<evidence type="ECO:0000259" key="1">
    <source>
        <dbReference type="Pfam" id="PF05699"/>
    </source>
</evidence>
<feature type="domain" description="C17orf113 probable zinc finger" evidence="2">
    <location>
        <begin position="64"/>
        <end position="119"/>
    </location>
</feature>
<evidence type="ECO:0000313" key="4">
    <source>
        <dbReference type="Proteomes" id="UP001159428"/>
    </source>
</evidence>
<dbReference type="PANTHER" id="PTHR46880:SF5">
    <property type="entry name" value="DUF4371 DOMAIN-CONTAINING PROTEIN"/>
    <property type="match status" value="1"/>
</dbReference>
<comment type="caution">
    <text evidence="3">The sequence shown here is derived from an EMBL/GenBank/DDBJ whole genome shotgun (WGS) entry which is preliminary data.</text>
</comment>
<evidence type="ECO:0000313" key="3">
    <source>
        <dbReference type="EMBL" id="CAH3163522.1"/>
    </source>
</evidence>
<dbReference type="GO" id="GO:0046983">
    <property type="term" value="F:protein dimerization activity"/>
    <property type="evidence" value="ECO:0007669"/>
    <property type="project" value="InterPro"/>
</dbReference>
<dbReference type="InterPro" id="IPR057456">
    <property type="entry name" value="Znf_C17orf113"/>
</dbReference>
<accession>A0AAU9XYR0</accession>
<protein>
    <recommendedName>
        <fullName evidence="5">Zinc finger protein 862</fullName>
    </recommendedName>
</protein>
<name>A0AAU9XYR0_9CNID</name>
<dbReference type="InterPro" id="IPR008906">
    <property type="entry name" value="HATC_C_dom"/>
</dbReference>
<evidence type="ECO:0000259" key="2">
    <source>
        <dbReference type="Pfam" id="PF25431"/>
    </source>
</evidence>
<keyword evidence="4" id="KW-1185">Reference proteome</keyword>
<feature type="non-terminal residue" evidence="3">
    <location>
        <position position="491"/>
    </location>
</feature>